<sequence length="274" mass="31880">MAAEFNLKDLEEIRDKKQVMELLIKEGIIKEKKILKQLKDEQEMNLLQHELVRLQSHILVEGKRLLVIFEGRDAAGKGGAISRTTMFLNGKNYHIVALSKPTPKEAGQWYFQRYLQHLPSAGEMVFFDRSWYNRAVVEPVFGFSTPAQYQSFMLQVPNLEQLLIEDGINLIKIFLDISKKEQAKRLEKRKTDPLKNWKLGDLDKQAQEKWDDYSYYISEMIEKTATEKSPWVVVTTDDKSTARLEVIKYILNAVPGFKTLSELKNDKDIVRVKK</sequence>
<dbReference type="EMBL" id="CP003283">
    <property type="protein sequence ID" value="AFL96748.1"/>
    <property type="molecule type" value="Genomic_DNA"/>
</dbReference>
<evidence type="ECO:0000256" key="3">
    <source>
        <dbReference type="ARBA" id="ARBA00022777"/>
    </source>
</evidence>
<comment type="function">
    <text evidence="4">Uses inorganic polyphosphate (polyP) as a donor to convert GDP to GTP or ADP to ATP.</text>
</comment>
<proteinExistence type="inferred from homology"/>
<gene>
    <name evidence="6" type="ordered locus">Ornrh_0546</name>
</gene>
<protein>
    <recommendedName>
        <fullName evidence="4">ADP/GDP-polyphosphate phosphotransferase</fullName>
        <ecNumber evidence="4">2.7.4.-</ecNumber>
    </recommendedName>
    <alternativeName>
        <fullName evidence="4">Polyphosphate kinase PPK2</fullName>
    </alternativeName>
</protein>
<accession>I3ZYG4</accession>
<evidence type="ECO:0000256" key="4">
    <source>
        <dbReference type="RuleBase" id="RU369062"/>
    </source>
</evidence>
<evidence type="ECO:0000259" key="5">
    <source>
        <dbReference type="Pfam" id="PF03976"/>
    </source>
</evidence>
<keyword evidence="3 4" id="KW-0418">Kinase</keyword>
<dbReference type="GeneID" id="97257283"/>
<feature type="domain" description="Polyphosphate kinase-2-related" evidence="5">
    <location>
        <begin position="37"/>
        <end position="255"/>
    </location>
</feature>
<evidence type="ECO:0000313" key="7">
    <source>
        <dbReference type="Proteomes" id="UP000006051"/>
    </source>
</evidence>
<dbReference type="PIRSF" id="PIRSF028756">
    <property type="entry name" value="PPK2_prd"/>
    <property type="match status" value="1"/>
</dbReference>
<comment type="similarity">
    <text evidence="1 4">Belongs to the polyphosphate kinase 2 (PPK2) family. Class I subfamily.</text>
</comment>
<keyword evidence="2 4" id="KW-0808">Transferase</keyword>
<reference evidence="6 7" key="1">
    <citation type="submission" date="2012-06" db="EMBL/GenBank/DDBJ databases">
        <title>The complete genome of Ornithobacterium rhinotracheale DSM 15997.</title>
        <authorList>
            <consortium name="US DOE Joint Genome Institute (JGI-PGF)"/>
            <person name="Lucas S."/>
            <person name="Copeland A."/>
            <person name="Lapidus A."/>
            <person name="Goodwin L."/>
            <person name="Pitluck S."/>
            <person name="Peters L."/>
            <person name="Mikhailova N."/>
            <person name="Teshima H."/>
            <person name="Kyrpides N."/>
            <person name="Mavromatis K."/>
            <person name="Pagani I."/>
            <person name="Ivanova N."/>
            <person name="Ovchinnikova G."/>
            <person name="Zeytun A."/>
            <person name="Detter J.C."/>
            <person name="Han C."/>
            <person name="Land M."/>
            <person name="Hauser L."/>
            <person name="Markowitz V."/>
            <person name="Cheng J.-F."/>
            <person name="Hugenholtz P."/>
            <person name="Woyke T."/>
            <person name="Wu D."/>
            <person name="Lang E."/>
            <person name="Kopitz M."/>
            <person name="Brambilla E."/>
            <person name="Klenk H.-P."/>
            <person name="Eisen J.A."/>
        </authorList>
    </citation>
    <scope>NUCLEOTIDE SEQUENCE [LARGE SCALE GENOMIC DNA]</scope>
    <source>
        <strain evidence="7">ATCC 51463 / DSM 15997 / CCUG 23171 / LMG 9086</strain>
    </source>
</reference>
<evidence type="ECO:0000256" key="2">
    <source>
        <dbReference type="ARBA" id="ARBA00022679"/>
    </source>
</evidence>
<evidence type="ECO:0000256" key="1">
    <source>
        <dbReference type="ARBA" id="ARBA00009924"/>
    </source>
</evidence>
<dbReference type="NCBIfam" id="TIGR03707">
    <property type="entry name" value="PPK2_P_aer"/>
    <property type="match status" value="1"/>
</dbReference>
<name>I3ZYG4_ORNRL</name>
<comment type="subunit">
    <text evidence="4">Homotetramer.</text>
</comment>
<dbReference type="GO" id="GO:0006793">
    <property type="term" value="P:phosphorus metabolic process"/>
    <property type="evidence" value="ECO:0007669"/>
    <property type="project" value="InterPro"/>
</dbReference>
<dbReference type="GO" id="GO:0008976">
    <property type="term" value="F:polyphosphate kinase activity"/>
    <property type="evidence" value="ECO:0007669"/>
    <property type="project" value="UniProtKB-UniRule"/>
</dbReference>
<dbReference type="Gene3D" id="3.40.50.300">
    <property type="entry name" value="P-loop containing nucleotide triphosphate hydrolases"/>
    <property type="match status" value="1"/>
</dbReference>
<dbReference type="PATRIC" id="fig|867902.3.peg.532"/>
<dbReference type="PANTHER" id="PTHR34383:SF1">
    <property type="entry name" value="ADP-POLYPHOSPHATE PHOSPHOTRANSFERASE"/>
    <property type="match status" value="1"/>
</dbReference>
<dbReference type="STRING" id="867902.Ornrh_0546"/>
<dbReference type="InterPro" id="IPR022486">
    <property type="entry name" value="PPK2_PA0141"/>
</dbReference>
<keyword evidence="7" id="KW-1185">Reference proteome</keyword>
<dbReference type="InterPro" id="IPR016898">
    <property type="entry name" value="Polyphosphate_phosphotransfera"/>
</dbReference>
<dbReference type="eggNOG" id="COG2326">
    <property type="taxonomic scope" value="Bacteria"/>
</dbReference>
<dbReference type="Proteomes" id="UP000006051">
    <property type="component" value="Chromosome"/>
</dbReference>
<dbReference type="Pfam" id="PF03976">
    <property type="entry name" value="PPK2"/>
    <property type="match status" value="1"/>
</dbReference>
<dbReference type="RefSeq" id="WP_014790369.1">
    <property type="nucleotide sequence ID" value="NC_018016.1"/>
</dbReference>
<dbReference type="InterPro" id="IPR022488">
    <property type="entry name" value="PPK2-related"/>
</dbReference>
<dbReference type="HOGENOM" id="CLU_048699_3_1_10"/>
<dbReference type="KEGG" id="orh:Ornrh_0546"/>
<dbReference type="PANTHER" id="PTHR34383">
    <property type="entry name" value="POLYPHOSPHATE:AMP PHOSPHOTRANSFERASE-RELATED"/>
    <property type="match status" value="1"/>
</dbReference>
<dbReference type="SUPFAM" id="SSF52540">
    <property type="entry name" value="P-loop containing nucleoside triphosphate hydrolases"/>
    <property type="match status" value="1"/>
</dbReference>
<dbReference type="EC" id="2.7.4.-" evidence="4"/>
<organism evidence="6 7">
    <name type="scientific">Ornithobacterium rhinotracheale (strain ATCC 51463 / DSM 15997 / CCUG 23171 / CIP 104009 / LMG 9086)</name>
    <dbReference type="NCBI Taxonomy" id="867902"/>
    <lineage>
        <taxon>Bacteria</taxon>
        <taxon>Pseudomonadati</taxon>
        <taxon>Bacteroidota</taxon>
        <taxon>Flavobacteriia</taxon>
        <taxon>Flavobacteriales</taxon>
        <taxon>Weeksellaceae</taxon>
        <taxon>Ornithobacterium</taxon>
    </lineage>
</organism>
<dbReference type="AlphaFoldDB" id="I3ZYG4"/>
<evidence type="ECO:0000313" key="6">
    <source>
        <dbReference type="EMBL" id="AFL96748.1"/>
    </source>
</evidence>
<dbReference type="InterPro" id="IPR027417">
    <property type="entry name" value="P-loop_NTPase"/>
</dbReference>